<comment type="caution">
    <text evidence="1">The sequence shown here is derived from an EMBL/GenBank/DDBJ whole genome shotgun (WGS) entry which is preliminary data.</text>
</comment>
<evidence type="ECO:0000313" key="1">
    <source>
        <dbReference type="EMBL" id="KAK3945477.1"/>
    </source>
</evidence>
<gene>
    <name evidence="1" type="ORF">QBC46DRAFT_250246</name>
</gene>
<accession>A0AAN6NKW8</accession>
<proteinExistence type="predicted"/>
<dbReference type="AlphaFoldDB" id="A0AAN6NKW8"/>
<keyword evidence="2" id="KW-1185">Reference proteome</keyword>
<organism evidence="1 2">
    <name type="scientific">Diplogelasinospora grovesii</name>
    <dbReference type="NCBI Taxonomy" id="303347"/>
    <lineage>
        <taxon>Eukaryota</taxon>
        <taxon>Fungi</taxon>
        <taxon>Dikarya</taxon>
        <taxon>Ascomycota</taxon>
        <taxon>Pezizomycotina</taxon>
        <taxon>Sordariomycetes</taxon>
        <taxon>Sordariomycetidae</taxon>
        <taxon>Sordariales</taxon>
        <taxon>Diplogelasinosporaceae</taxon>
        <taxon>Diplogelasinospora</taxon>
    </lineage>
</organism>
<dbReference type="InterPro" id="IPR027417">
    <property type="entry name" value="P-loop_NTPase"/>
</dbReference>
<sequence length="186" mass="20954">MPPFIYINGYPGVGKLTVAKELSKLLPKAKVINNHLLIDPVAAVFDRTAEEYQPLRQVLRREVLTSLATSTSTRDVTWIFMDQQSSSNLGSSSTRDYQNAAAVRGSPFISIILHCELDENLKRATGEDRGKDANTKLTDLGILRSIREREDIFHFKDEYELELDITRLSPSEAAAKIHDHISKTLR</sequence>
<reference evidence="2" key="1">
    <citation type="journal article" date="2023" name="Mol. Phylogenet. Evol.">
        <title>Genome-scale phylogeny and comparative genomics of the fungal order Sordariales.</title>
        <authorList>
            <person name="Hensen N."/>
            <person name="Bonometti L."/>
            <person name="Westerberg I."/>
            <person name="Brannstrom I.O."/>
            <person name="Guillou S."/>
            <person name="Cros-Aarteil S."/>
            <person name="Calhoun S."/>
            <person name="Haridas S."/>
            <person name="Kuo A."/>
            <person name="Mondo S."/>
            <person name="Pangilinan J."/>
            <person name="Riley R."/>
            <person name="LaButti K."/>
            <person name="Andreopoulos B."/>
            <person name="Lipzen A."/>
            <person name="Chen C."/>
            <person name="Yan M."/>
            <person name="Daum C."/>
            <person name="Ng V."/>
            <person name="Clum A."/>
            <person name="Steindorff A."/>
            <person name="Ohm R.A."/>
            <person name="Martin F."/>
            <person name="Silar P."/>
            <person name="Natvig D.O."/>
            <person name="Lalanne C."/>
            <person name="Gautier V."/>
            <person name="Ament-Velasquez S.L."/>
            <person name="Kruys A."/>
            <person name="Hutchinson M.I."/>
            <person name="Powell A.J."/>
            <person name="Barry K."/>
            <person name="Miller A.N."/>
            <person name="Grigoriev I.V."/>
            <person name="Debuchy R."/>
            <person name="Gladieux P."/>
            <person name="Hiltunen Thoren M."/>
            <person name="Johannesson H."/>
        </authorList>
    </citation>
    <scope>NUCLEOTIDE SEQUENCE [LARGE SCALE GENOMIC DNA]</scope>
    <source>
        <strain evidence="2">CBS 340.73</strain>
    </source>
</reference>
<dbReference type="EMBL" id="MU853755">
    <property type="protein sequence ID" value="KAK3945477.1"/>
    <property type="molecule type" value="Genomic_DNA"/>
</dbReference>
<protein>
    <submittedName>
        <fullName evidence="1">Uncharacterized protein</fullName>
    </submittedName>
</protein>
<dbReference type="Proteomes" id="UP001303473">
    <property type="component" value="Unassembled WGS sequence"/>
</dbReference>
<dbReference type="Gene3D" id="3.40.50.300">
    <property type="entry name" value="P-loop containing nucleotide triphosphate hydrolases"/>
    <property type="match status" value="1"/>
</dbReference>
<dbReference type="Pfam" id="PF13238">
    <property type="entry name" value="AAA_18"/>
    <property type="match status" value="1"/>
</dbReference>
<name>A0AAN6NKW8_9PEZI</name>
<dbReference type="SUPFAM" id="SSF52540">
    <property type="entry name" value="P-loop containing nucleoside triphosphate hydrolases"/>
    <property type="match status" value="1"/>
</dbReference>
<evidence type="ECO:0000313" key="2">
    <source>
        <dbReference type="Proteomes" id="UP001303473"/>
    </source>
</evidence>